<comment type="similarity">
    <text evidence="2">Belongs to the oxygen-dependent FAD-linked oxidoreductase family.</text>
</comment>
<dbReference type="InterPro" id="IPR006094">
    <property type="entry name" value="Oxid_FAD_bind_N"/>
</dbReference>
<evidence type="ECO:0000256" key="3">
    <source>
        <dbReference type="ARBA" id="ARBA00022630"/>
    </source>
</evidence>
<evidence type="ECO:0000313" key="8">
    <source>
        <dbReference type="EMBL" id="KIX08902.1"/>
    </source>
</evidence>
<dbReference type="OrthoDB" id="407275at2759"/>
<dbReference type="Pfam" id="PF01565">
    <property type="entry name" value="FAD_binding_4"/>
    <property type="match status" value="1"/>
</dbReference>
<dbReference type="VEuPathDB" id="FungiDB:Z518_03559"/>
<dbReference type="SUPFAM" id="SSF56176">
    <property type="entry name" value="FAD-binding/transporter-associated domain-like"/>
    <property type="match status" value="1"/>
</dbReference>
<evidence type="ECO:0000313" key="9">
    <source>
        <dbReference type="Proteomes" id="UP000053617"/>
    </source>
</evidence>
<dbReference type="Pfam" id="PF08031">
    <property type="entry name" value="BBE"/>
    <property type="match status" value="1"/>
</dbReference>
<dbReference type="InterPro" id="IPR016169">
    <property type="entry name" value="FAD-bd_PCMH_sub2"/>
</dbReference>
<dbReference type="HOGENOM" id="CLU_018354_10_2_1"/>
<dbReference type="Proteomes" id="UP000053617">
    <property type="component" value="Unassembled WGS sequence"/>
</dbReference>
<evidence type="ECO:0000256" key="1">
    <source>
        <dbReference type="ARBA" id="ARBA00001974"/>
    </source>
</evidence>
<gene>
    <name evidence="8" type="ORF">Z518_03559</name>
</gene>
<dbReference type="PROSITE" id="PS51387">
    <property type="entry name" value="FAD_PCMH"/>
    <property type="match status" value="1"/>
</dbReference>
<dbReference type="PANTHER" id="PTHR42973">
    <property type="entry name" value="BINDING OXIDOREDUCTASE, PUTATIVE (AFU_ORTHOLOGUE AFUA_1G17690)-RELATED"/>
    <property type="match status" value="1"/>
</dbReference>
<dbReference type="Gene3D" id="3.40.462.20">
    <property type="match status" value="2"/>
</dbReference>
<comment type="cofactor">
    <cofactor evidence="1">
        <name>FAD</name>
        <dbReference type="ChEBI" id="CHEBI:57692"/>
    </cofactor>
</comment>
<dbReference type="Gene3D" id="3.30.465.10">
    <property type="match status" value="2"/>
</dbReference>
<feature type="signal peptide" evidence="6">
    <location>
        <begin position="1"/>
        <end position="26"/>
    </location>
</feature>
<dbReference type="RefSeq" id="XP_013276038.1">
    <property type="nucleotide sequence ID" value="XM_013420584.1"/>
</dbReference>
<proteinExistence type="inferred from homology"/>
<dbReference type="InterPro" id="IPR050416">
    <property type="entry name" value="FAD-linked_Oxidoreductase"/>
</dbReference>
<evidence type="ECO:0000256" key="4">
    <source>
        <dbReference type="ARBA" id="ARBA00022827"/>
    </source>
</evidence>
<keyword evidence="5" id="KW-0560">Oxidoreductase</keyword>
<dbReference type="InterPro" id="IPR036318">
    <property type="entry name" value="FAD-bd_PCMH-like_sf"/>
</dbReference>
<evidence type="ECO:0000256" key="2">
    <source>
        <dbReference type="ARBA" id="ARBA00005466"/>
    </source>
</evidence>
<evidence type="ECO:0000256" key="5">
    <source>
        <dbReference type="ARBA" id="ARBA00023002"/>
    </source>
</evidence>
<evidence type="ECO:0000256" key="6">
    <source>
        <dbReference type="SAM" id="SignalP"/>
    </source>
</evidence>
<reference evidence="8 9" key="1">
    <citation type="submission" date="2015-01" db="EMBL/GenBank/DDBJ databases">
        <title>The Genome Sequence of Rhinocladiella mackenzie CBS 650.93.</title>
        <authorList>
            <consortium name="The Broad Institute Genomics Platform"/>
            <person name="Cuomo C."/>
            <person name="de Hoog S."/>
            <person name="Gorbushina A."/>
            <person name="Stielow B."/>
            <person name="Teixiera M."/>
            <person name="Abouelleil A."/>
            <person name="Chapman S.B."/>
            <person name="Priest M."/>
            <person name="Young S.K."/>
            <person name="Wortman J."/>
            <person name="Nusbaum C."/>
            <person name="Birren B."/>
        </authorList>
    </citation>
    <scope>NUCLEOTIDE SEQUENCE [LARGE SCALE GENOMIC DNA]</scope>
    <source>
        <strain evidence="8 9">CBS 650.93</strain>
    </source>
</reference>
<keyword evidence="3" id="KW-0285">Flavoprotein</keyword>
<organism evidence="8 9">
    <name type="scientific">Rhinocladiella mackenziei CBS 650.93</name>
    <dbReference type="NCBI Taxonomy" id="1442369"/>
    <lineage>
        <taxon>Eukaryota</taxon>
        <taxon>Fungi</taxon>
        <taxon>Dikarya</taxon>
        <taxon>Ascomycota</taxon>
        <taxon>Pezizomycotina</taxon>
        <taxon>Eurotiomycetes</taxon>
        <taxon>Chaetothyriomycetidae</taxon>
        <taxon>Chaetothyriales</taxon>
        <taxon>Herpotrichiellaceae</taxon>
        <taxon>Rhinocladiella</taxon>
    </lineage>
</organism>
<dbReference type="GO" id="GO:0016491">
    <property type="term" value="F:oxidoreductase activity"/>
    <property type="evidence" value="ECO:0007669"/>
    <property type="project" value="UniProtKB-KW"/>
</dbReference>
<name>A0A0D2G2Y0_9EURO</name>
<feature type="chain" id="PRO_5005173822" description="FAD-binding PCMH-type domain-containing protein" evidence="6">
    <location>
        <begin position="27"/>
        <end position="540"/>
    </location>
</feature>
<dbReference type="InterPro" id="IPR012951">
    <property type="entry name" value="BBE"/>
</dbReference>
<keyword evidence="9" id="KW-1185">Reference proteome</keyword>
<dbReference type="GO" id="GO:0071949">
    <property type="term" value="F:FAD binding"/>
    <property type="evidence" value="ECO:0007669"/>
    <property type="project" value="InterPro"/>
</dbReference>
<dbReference type="InterPro" id="IPR016166">
    <property type="entry name" value="FAD-bd_PCMH"/>
</dbReference>
<feature type="domain" description="FAD-binding PCMH-type" evidence="7">
    <location>
        <begin position="70"/>
        <end position="240"/>
    </location>
</feature>
<sequence length="540" mass="59433">MLAEIRSKMIWRYIFTCTLVVNAVVAAPASNFNNLQDCVTGALSALGDVQKRVQTAKSATYEDARVGAIIKPEFPAMIAFAKSATEVGALIGCAANTGYQAVPRSGRHHFEGWSALNGSLVIDVSSINYVNIDDDLKTATIGGGTNLGQIYTELSVVNKTFLGGICPTVALGGYLGAGGYNLQQRQHGLAVDQVLSFKIVMANGDLLNVSPTSHPDLWFAARGGGTYGIVVEATVKIITLPRSAMVVGFFNNKTTRYEVVRKFLDWAPKQPSEFTSQLNVYSNRSHFIGWYLGGTKQELQAIMDKSGLFDVPGANISIAGNCSTENSRMYWMDPTTTCIDDDDAYKAFLMVYNTEPIHLVPIKPQLRIEEELALPSAPPAALWPRFGVISKTYFTLKNKPLSNDTLKEFIQRTEDLPEEAGFWGEWTSFGIPKPNANTTGSFPWLEDASILMRMEVSSGKDKKTYEANREWLLDFEKFFRPKVGHASYSGYIDADISVNPLTAYYGDNICRLIKAKKLYDPGNFFRNPFSVPTTPPKGLC</sequence>
<dbReference type="PANTHER" id="PTHR42973:SF39">
    <property type="entry name" value="FAD-BINDING PCMH-TYPE DOMAIN-CONTAINING PROTEIN"/>
    <property type="match status" value="1"/>
</dbReference>
<keyword evidence="4" id="KW-0274">FAD</keyword>
<dbReference type="GeneID" id="25291630"/>
<evidence type="ECO:0000259" key="7">
    <source>
        <dbReference type="PROSITE" id="PS51387"/>
    </source>
</evidence>
<accession>A0A0D2G2Y0</accession>
<protein>
    <recommendedName>
        <fullName evidence="7">FAD-binding PCMH-type domain-containing protein</fullName>
    </recommendedName>
</protein>
<keyword evidence="6" id="KW-0732">Signal</keyword>
<dbReference type="EMBL" id="KN847476">
    <property type="protein sequence ID" value="KIX08902.1"/>
    <property type="molecule type" value="Genomic_DNA"/>
</dbReference>
<dbReference type="STRING" id="1442369.A0A0D2G2Y0"/>
<dbReference type="AlphaFoldDB" id="A0A0D2G2Y0"/>